<sequence>MTVLCVIGARGGSEGLPKSLILFIHLKNVGCIYS</sequence>
<feature type="non-terminal residue" evidence="1">
    <location>
        <position position="34"/>
    </location>
</feature>
<dbReference type="AlphaFoldDB" id="A0A382E3E4"/>
<organism evidence="1">
    <name type="scientific">marine metagenome</name>
    <dbReference type="NCBI Taxonomy" id="408172"/>
    <lineage>
        <taxon>unclassified sequences</taxon>
        <taxon>metagenomes</taxon>
        <taxon>ecological metagenomes</taxon>
    </lineage>
</organism>
<dbReference type="EMBL" id="UINC01042400">
    <property type="protein sequence ID" value="SVB44995.1"/>
    <property type="molecule type" value="Genomic_DNA"/>
</dbReference>
<accession>A0A382E3E4</accession>
<gene>
    <name evidence="1" type="ORF">METZ01_LOCUS197849</name>
</gene>
<reference evidence="1" key="1">
    <citation type="submission" date="2018-05" db="EMBL/GenBank/DDBJ databases">
        <authorList>
            <person name="Lanie J.A."/>
            <person name="Ng W.-L."/>
            <person name="Kazmierczak K.M."/>
            <person name="Andrzejewski T.M."/>
            <person name="Davidsen T.M."/>
            <person name="Wayne K.J."/>
            <person name="Tettelin H."/>
            <person name="Glass J.I."/>
            <person name="Rusch D."/>
            <person name="Podicherti R."/>
            <person name="Tsui H.-C.T."/>
            <person name="Winkler M.E."/>
        </authorList>
    </citation>
    <scope>NUCLEOTIDE SEQUENCE</scope>
</reference>
<name>A0A382E3E4_9ZZZZ</name>
<proteinExistence type="predicted"/>
<protein>
    <submittedName>
        <fullName evidence="1">Uncharacterized protein</fullName>
    </submittedName>
</protein>
<evidence type="ECO:0000313" key="1">
    <source>
        <dbReference type="EMBL" id="SVB44995.1"/>
    </source>
</evidence>